<name>A0A0L7TAA1_9GAMM</name>
<dbReference type="InterPro" id="IPR021927">
    <property type="entry name" value="DUF3540"/>
</dbReference>
<evidence type="ECO:0008006" key="5">
    <source>
        <dbReference type="Google" id="ProtNLM"/>
    </source>
</evidence>
<keyword evidence="4" id="KW-1185">Reference proteome</keyword>
<organism evidence="2 3">
    <name type="scientific">Winslowiella iniecta</name>
    <dbReference type="NCBI Taxonomy" id="1560201"/>
    <lineage>
        <taxon>Bacteria</taxon>
        <taxon>Pseudomonadati</taxon>
        <taxon>Pseudomonadota</taxon>
        <taxon>Gammaproteobacteria</taxon>
        <taxon>Enterobacterales</taxon>
        <taxon>Erwiniaceae</taxon>
        <taxon>Winslowiella</taxon>
    </lineage>
</organism>
<protein>
    <recommendedName>
        <fullName evidence="5">Lipoprotein</fullName>
    </recommendedName>
</protein>
<evidence type="ECO:0000313" key="1">
    <source>
        <dbReference type="EMBL" id="KOC88891.1"/>
    </source>
</evidence>
<dbReference type="PATRIC" id="fig|1560201.3.peg.3113"/>
<dbReference type="EMBL" id="JRXF01000021">
    <property type="protein sequence ID" value="KOC92293.1"/>
    <property type="molecule type" value="Genomic_DNA"/>
</dbReference>
<evidence type="ECO:0000313" key="2">
    <source>
        <dbReference type="EMBL" id="KOC92293.1"/>
    </source>
</evidence>
<dbReference type="EMBL" id="JRXE01000020">
    <property type="protein sequence ID" value="KOC88891.1"/>
    <property type="molecule type" value="Genomic_DNA"/>
</dbReference>
<gene>
    <name evidence="1" type="ORF">NG42_14655</name>
    <name evidence="2" type="ORF">NG43_14050</name>
</gene>
<comment type="caution">
    <text evidence="2">The sequence shown here is derived from an EMBL/GenBank/DDBJ whole genome shotgun (WGS) entry which is preliminary data.</text>
</comment>
<evidence type="ECO:0000313" key="4">
    <source>
        <dbReference type="Proteomes" id="UP000037088"/>
    </source>
</evidence>
<dbReference type="OrthoDB" id="6119047at2"/>
<dbReference type="AlphaFoldDB" id="A0A0L7TAA1"/>
<sequence>MNTANQTYPATLLSAQQSTGRVTHLFPDGTLTVECAERGWHCRRAASCLLVPAVGDAVLLVTIEQGVWVLAILDRSSPRQTAELSTESALRIVSQGELSLSSKQFRITAEEADCHIHALKYSGESLSAWVNLTSLVGKRCESVWQTITQISNNVFRKTSQTEHLRAGQLDIKAENYLRMHAQNTVITAKAIAKVDAGQIHMG</sequence>
<dbReference type="STRING" id="1560201.NG42_14655"/>
<dbReference type="Proteomes" id="UP000036851">
    <property type="component" value="Unassembled WGS sequence"/>
</dbReference>
<dbReference type="Pfam" id="PF12059">
    <property type="entry name" value="DUF3540"/>
    <property type="match status" value="1"/>
</dbReference>
<accession>A0A0L7TAA1</accession>
<reference evidence="3 4" key="1">
    <citation type="journal article" date="2015" name="Int. J. Syst. Evol. Microbiol.">
        <title>Erwinia iniecta sp. nov., isolated from Russian wheat aphids (Diuraphis noxia).</title>
        <authorList>
            <person name="Campillo T."/>
            <person name="Luna E."/>
            <person name="Portier P."/>
            <person name="Fischer-Le Saux M."/>
            <person name="Lapitan N."/>
            <person name="Tisserat N.A."/>
            <person name="Leach J.E."/>
        </authorList>
    </citation>
    <scope>NUCLEOTIDE SEQUENCE [LARGE SCALE GENOMIC DNA]</scope>
    <source>
        <strain evidence="1 4">B120</strain>
        <strain evidence="2 3">B149</strain>
    </source>
</reference>
<dbReference type="RefSeq" id="WP_052900226.1">
    <property type="nucleotide sequence ID" value="NZ_JRXE01000020.1"/>
</dbReference>
<dbReference type="Proteomes" id="UP000037088">
    <property type="component" value="Unassembled WGS sequence"/>
</dbReference>
<proteinExistence type="predicted"/>
<evidence type="ECO:0000313" key="3">
    <source>
        <dbReference type="Proteomes" id="UP000036851"/>
    </source>
</evidence>